<comment type="cofactor">
    <cofactor evidence="2">
        <name>Zn(2+)</name>
        <dbReference type="ChEBI" id="CHEBI:29105"/>
    </cofactor>
</comment>
<dbReference type="Gene3D" id="2.40.50.290">
    <property type="match status" value="1"/>
</dbReference>
<evidence type="ECO:0000313" key="8">
    <source>
        <dbReference type="EMBL" id="MDQ7175555.1"/>
    </source>
</evidence>
<feature type="region of interest" description="Disordered" evidence="6">
    <location>
        <begin position="113"/>
        <end position="212"/>
    </location>
</feature>
<evidence type="ECO:0000256" key="4">
    <source>
        <dbReference type="ARBA" id="ARBA00012322"/>
    </source>
</evidence>
<proteinExistence type="inferred from homology"/>
<feature type="compositionally biased region" description="Polar residues" evidence="6">
    <location>
        <begin position="113"/>
        <end position="170"/>
    </location>
</feature>
<evidence type="ECO:0000256" key="3">
    <source>
        <dbReference type="ARBA" id="ARBA00006646"/>
    </source>
</evidence>
<dbReference type="Pfam" id="PF01551">
    <property type="entry name" value="Peptidase_M23"/>
    <property type="match status" value="1"/>
</dbReference>
<comment type="catalytic activity">
    <reaction evidence="1">
        <text>Hydrolysis of the -Gly-|-Gly- bond in the pentaglycine inter-peptide link joining staphylococcal cell wall peptidoglycans.</text>
        <dbReference type="EC" id="3.4.24.75"/>
    </reaction>
</comment>
<dbReference type="AlphaFoldDB" id="A0AAE5W8B9"/>
<dbReference type="PANTHER" id="PTHR21666:SF270">
    <property type="entry name" value="MUREIN HYDROLASE ACTIVATOR ENVC"/>
    <property type="match status" value="1"/>
</dbReference>
<name>A0AAE5W8B9_STACR</name>
<dbReference type="Gene3D" id="2.70.70.10">
    <property type="entry name" value="Glucose Permease (Domain IIA)"/>
    <property type="match status" value="1"/>
</dbReference>
<dbReference type="GO" id="GO:0006508">
    <property type="term" value="P:proteolysis"/>
    <property type="evidence" value="ECO:0007669"/>
    <property type="project" value="UniProtKB-KW"/>
</dbReference>
<sequence>MKKLTAATIATVGFATFGIMQGDAEAAEQVQSTSTSTTFSQETHDYVTIDAQGNYHHTLDGNWNPSMFEQGLYHSSYTDDMGRHHYVYYAQGEQVQDDNDYTPSQSHAVIQAQKNNGQSQQMRETHNTQQYTQSQGQWNVNTTDQTGYSAPNASAQTSYNASNTSSNEGNASTSALTQSQSTPNAQTQAKQATQQTDNATTASSNNTAASGWLNKYPKWQPYGQYTTGGAHYGVDYGMPENTPVYSFTDGKVIDSGWSNYGGGNQITIQEANSNNYQWYMHMNQLNVKAGDTVSKGQQIGLSGSTGNSTGPHLHFQRMSGGIGNQYAVNPDSYLANQ</sequence>
<dbReference type="InterPro" id="IPR050570">
    <property type="entry name" value="Cell_wall_metabolism_enzyme"/>
</dbReference>
<dbReference type="InterPro" id="IPR011055">
    <property type="entry name" value="Dup_hybrid_motif"/>
</dbReference>
<dbReference type="GO" id="GO:0004222">
    <property type="term" value="F:metalloendopeptidase activity"/>
    <property type="evidence" value="ECO:0007669"/>
    <property type="project" value="TreeGrafter"/>
</dbReference>
<gene>
    <name evidence="9" type="ORF">BU653_03225</name>
    <name evidence="8" type="ORF">RCF65_06095</name>
</gene>
<reference evidence="9 10" key="1">
    <citation type="journal article" date="2016" name="Front. Microbiol.">
        <title>Comprehensive Phylogenetic Analysis of Bovine Non-aureus Staphylococci Species Based on Whole-Genome Sequencing.</title>
        <authorList>
            <person name="Naushad S."/>
            <person name="Barkema H.W."/>
            <person name="Luby C."/>
            <person name="Condas L.A."/>
            <person name="Nobrega D.B."/>
            <person name="Carson D.A."/>
            <person name="De Buck J."/>
        </authorList>
    </citation>
    <scope>NUCLEOTIDE SEQUENCE [LARGE SCALE GENOMIC DNA]</scope>
    <source>
        <strain evidence="9 10">SNUC 505</strain>
    </source>
</reference>
<evidence type="ECO:0000313" key="9">
    <source>
        <dbReference type="EMBL" id="PTG15946.1"/>
    </source>
</evidence>
<evidence type="ECO:0000313" key="10">
    <source>
        <dbReference type="Proteomes" id="UP000242704"/>
    </source>
</evidence>
<dbReference type="InterPro" id="IPR016047">
    <property type="entry name" value="M23ase_b-sheet_dom"/>
</dbReference>
<dbReference type="SUPFAM" id="SSF51261">
    <property type="entry name" value="Duplicated hybrid motif"/>
    <property type="match status" value="1"/>
</dbReference>
<feature type="domain" description="M23ase beta-sheet core" evidence="7">
    <location>
        <begin position="230"/>
        <end position="324"/>
    </location>
</feature>
<dbReference type="EMBL" id="PZBZ01000012">
    <property type="protein sequence ID" value="PTG15946.1"/>
    <property type="molecule type" value="Genomic_DNA"/>
</dbReference>
<evidence type="ECO:0000256" key="1">
    <source>
        <dbReference type="ARBA" id="ARBA00001667"/>
    </source>
</evidence>
<dbReference type="EMBL" id="JAVGJF010000030">
    <property type="protein sequence ID" value="MDQ7175555.1"/>
    <property type="molecule type" value="Genomic_DNA"/>
</dbReference>
<dbReference type="PANTHER" id="PTHR21666">
    <property type="entry name" value="PEPTIDASE-RELATED"/>
    <property type="match status" value="1"/>
</dbReference>
<evidence type="ECO:0000256" key="6">
    <source>
        <dbReference type="SAM" id="MobiDB-lite"/>
    </source>
</evidence>
<reference evidence="8 11" key="3">
    <citation type="submission" date="2023-08" db="EMBL/GenBank/DDBJ databases">
        <title>Whole genome sequencing of Staphylococcus chromogenes NNSch 2386.</title>
        <authorList>
            <person name="Kropotov V.S."/>
            <person name="Boriskina E.V."/>
            <person name="Gordinskaya N.A."/>
            <person name="Shkurkina I.S."/>
            <person name="Kryazhev D.V."/>
            <person name="Alekseeva A.E."/>
            <person name="Makhova M.A."/>
        </authorList>
    </citation>
    <scope>NUCLEOTIDE SEQUENCE [LARGE SCALE GENOMIC DNA]</scope>
    <source>
        <strain evidence="8 11">NNSch 2386</strain>
    </source>
</reference>
<evidence type="ECO:0000256" key="2">
    <source>
        <dbReference type="ARBA" id="ARBA00001947"/>
    </source>
</evidence>
<dbReference type="RefSeq" id="WP_103159131.1">
    <property type="nucleotide sequence ID" value="NZ_BMDK01000002.1"/>
</dbReference>
<keyword evidence="5" id="KW-0482">Metalloprotease</keyword>
<dbReference type="CDD" id="cd12797">
    <property type="entry name" value="M23_peptidase"/>
    <property type="match status" value="1"/>
</dbReference>
<dbReference type="Proteomes" id="UP001240157">
    <property type="component" value="Unassembled WGS sequence"/>
</dbReference>
<comment type="similarity">
    <text evidence="3">Belongs to the peptidase M23B family.</text>
</comment>
<evidence type="ECO:0000259" key="7">
    <source>
        <dbReference type="Pfam" id="PF01551"/>
    </source>
</evidence>
<keyword evidence="5" id="KW-0645">Protease</keyword>
<feature type="compositionally biased region" description="Low complexity" evidence="6">
    <location>
        <begin position="171"/>
        <end position="210"/>
    </location>
</feature>
<dbReference type="Proteomes" id="UP000242704">
    <property type="component" value="Unassembled WGS sequence"/>
</dbReference>
<reference evidence="9" key="2">
    <citation type="submission" date="2018-03" db="EMBL/GenBank/DDBJ databases">
        <authorList>
            <person name="Naushad S."/>
        </authorList>
    </citation>
    <scope>NUCLEOTIDE SEQUENCE</scope>
    <source>
        <strain evidence="9">SNUC 505</strain>
    </source>
</reference>
<accession>A0AAE5W8B9</accession>
<protein>
    <recommendedName>
        <fullName evidence="4">lysostaphin</fullName>
        <ecNumber evidence="4">3.4.24.75</ecNumber>
    </recommendedName>
</protein>
<evidence type="ECO:0000313" key="11">
    <source>
        <dbReference type="Proteomes" id="UP001240157"/>
    </source>
</evidence>
<comment type="caution">
    <text evidence="9">The sequence shown here is derived from an EMBL/GenBank/DDBJ whole genome shotgun (WGS) entry which is preliminary data.</text>
</comment>
<keyword evidence="8" id="KW-0378">Hydrolase</keyword>
<evidence type="ECO:0000256" key="5">
    <source>
        <dbReference type="ARBA" id="ARBA00023049"/>
    </source>
</evidence>
<dbReference type="EC" id="3.4.24.75" evidence="4"/>
<organism evidence="9 10">
    <name type="scientific">Staphylococcus chromogenes</name>
    <name type="common">Staphylococcus hyicus subsp. chromogenes</name>
    <dbReference type="NCBI Taxonomy" id="46126"/>
    <lineage>
        <taxon>Bacteria</taxon>
        <taxon>Bacillati</taxon>
        <taxon>Bacillota</taxon>
        <taxon>Bacilli</taxon>
        <taxon>Bacillales</taxon>
        <taxon>Staphylococcaceae</taxon>
        <taxon>Staphylococcus</taxon>
    </lineage>
</organism>